<comment type="caution">
    <text evidence="7">The sequence shown here is derived from an EMBL/GenBank/DDBJ whole genome shotgun (WGS) entry which is preliminary data.</text>
</comment>
<keyword evidence="8" id="KW-1185">Reference proteome</keyword>
<feature type="signal peptide" evidence="5">
    <location>
        <begin position="1"/>
        <end position="31"/>
    </location>
</feature>
<keyword evidence="2 4" id="KW-0479">Metal-binding</keyword>
<evidence type="ECO:0000313" key="7">
    <source>
        <dbReference type="EMBL" id="TWU14873.1"/>
    </source>
</evidence>
<dbReference type="InterPro" id="IPR022655">
    <property type="entry name" value="DUF1553"/>
</dbReference>
<protein>
    <submittedName>
        <fullName evidence="7">Planctomycete cytochrome C</fullName>
    </submittedName>
</protein>
<keyword evidence="1 4" id="KW-0349">Heme</keyword>
<dbReference type="Pfam" id="PF07583">
    <property type="entry name" value="PSCyt2"/>
    <property type="match status" value="1"/>
</dbReference>
<dbReference type="Proteomes" id="UP000320735">
    <property type="component" value="Unassembled WGS sequence"/>
</dbReference>
<proteinExistence type="predicted"/>
<dbReference type="SUPFAM" id="SSF46626">
    <property type="entry name" value="Cytochrome c"/>
    <property type="match status" value="1"/>
</dbReference>
<name>A0A5C6BRJ8_9PLAN</name>
<dbReference type="InterPro" id="IPR011429">
    <property type="entry name" value="Cyt_c_Planctomycete-type"/>
</dbReference>
<dbReference type="PANTHER" id="PTHR35889:SF3">
    <property type="entry name" value="F-BOX DOMAIN-CONTAINING PROTEIN"/>
    <property type="match status" value="1"/>
</dbReference>
<dbReference type="InterPro" id="IPR036909">
    <property type="entry name" value="Cyt_c-like_dom_sf"/>
</dbReference>
<gene>
    <name evidence="7" type="ORF">CA54_37430</name>
</gene>
<organism evidence="7 8">
    <name type="scientific">Symmachiella macrocystis</name>
    <dbReference type="NCBI Taxonomy" id="2527985"/>
    <lineage>
        <taxon>Bacteria</taxon>
        <taxon>Pseudomonadati</taxon>
        <taxon>Planctomycetota</taxon>
        <taxon>Planctomycetia</taxon>
        <taxon>Planctomycetales</taxon>
        <taxon>Planctomycetaceae</taxon>
        <taxon>Symmachiella</taxon>
    </lineage>
</organism>
<reference evidence="7 8" key="1">
    <citation type="submission" date="2019-02" db="EMBL/GenBank/DDBJ databases">
        <title>Deep-cultivation of Planctomycetes and their phenomic and genomic characterization uncovers novel biology.</title>
        <authorList>
            <person name="Wiegand S."/>
            <person name="Jogler M."/>
            <person name="Boedeker C."/>
            <person name="Pinto D."/>
            <person name="Vollmers J."/>
            <person name="Rivas-Marin E."/>
            <person name="Kohn T."/>
            <person name="Peeters S.H."/>
            <person name="Heuer A."/>
            <person name="Rast P."/>
            <person name="Oberbeckmann S."/>
            <person name="Bunk B."/>
            <person name="Jeske O."/>
            <person name="Meyerdierks A."/>
            <person name="Storesund J.E."/>
            <person name="Kallscheuer N."/>
            <person name="Luecker S."/>
            <person name="Lage O.M."/>
            <person name="Pohl T."/>
            <person name="Merkel B.J."/>
            <person name="Hornburger P."/>
            <person name="Mueller R.-W."/>
            <person name="Bruemmer F."/>
            <person name="Labrenz M."/>
            <person name="Spormann A.M."/>
            <person name="Op Den Camp H."/>
            <person name="Overmann J."/>
            <person name="Amann R."/>
            <person name="Jetten M.S.M."/>
            <person name="Mascher T."/>
            <person name="Medema M.H."/>
            <person name="Devos D.P."/>
            <person name="Kaster A.-K."/>
            <person name="Ovreas L."/>
            <person name="Rohde M."/>
            <person name="Galperin M.Y."/>
            <person name="Jogler C."/>
        </authorList>
    </citation>
    <scope>NUCLEOTIDE SEQUENCE [LARGE SCALE GENOMIC DNA]</scope>
    <source>
        <strain evidence="7 8">CA54</strain>
    </source>
</reference>
<dbReference type="GO" id="GO:0020037">
    <property type="term" value="F:heme binding"/>
    <property type="evidence" value="ECO:0007669"/>
    <property type="project" value="InterPro"/>
</dbReference>
<accession>A0A5C6BRJ8</accession>
<dbReference type="InterPro" id="IPR009056">
    <property type="entry name" value="Cyt_c-like_dom"/>
</dbReference>
<keyword evidence="3 4" id="KW-0408">Iron</keyword>
<dbReference type="RefSeq" id="WP_231963098.1">
    <property type="nucleotide sequence ID" value="NZ_SJPP01000001.1"/>
</dbReference>
<evidence type="ECO:0000256" key="4">
    <source>
        <dbReference type="PROSITE-ProRule" id="PRU00433"/>
    </source>
</evidence>
<dbReference type="PROSITE" id="PS51007">
    <property type="entry name" value="CYTC"/>
    <property type="match status" value="1"/>
</dbReference>
<dbReference type="Pfam" id="PF07587">
    <property type="entry name" value="PSD1"/>
    <property type="match status" value="1"/>
</dbReference>
<dbReference type="AlphaFoldDB" id="A0A5C6BRJ8"/>
<feature type="domain" description="Cytochrome c" evidence="6">
    <location>
        <begin position="40"/>
        <end position="228"/>
    </location>
</feature>
<dbReference type="Pfam" id="PF07635">
    <property type="entry name" value="PSCyt1"/>
    <property type="match status" value="1"/>
</dbReference>
<keyword evidence="5" id="KW-0732">Signal</keyword>
<dbReference type="PANTHER" id="PTHR35889">
    <property type="entry name" value="CYCLOINULO-OLIGOSACCHARIDE FRUCTANOTRANSFERASE-RELATED"/>
    <property type="match status" value="1"/>
</dbReference>
<evidence type="ECO:0000313" key="8">
    <source>
        <dbReference type="Proteomes" id="UP000320735"/>
    </source>
</evidence>
<sequence precursor="true">MVRGFSEKLKSSALLIGACVVSLLMAMPLLAADEKEVAPTPVDFGRQIRPILAKRCFACHGPDVAESGLRLNDPESVFAELDSGELGIVPGKPEESELLRRIATDDEIERMPPEEKPLPAEEIALIRRWISEGAAWDKHWAFQPIQHPQPPAVKNSAWVRNPIDAFILARLEKNGLSPAPQADKLALLRRAYYDLTGLPPTPDEVTAFLADTAPDAYEKVVDRLLASPRYGERWARHWLDLVRYAETNSYERDGDKPNAWRYRDYVIRSLNDDKPYDRFLTEQLAGDELPDASAETIIATGYYRLGLWDDEPVDREQAYYDELDDILTTTSQVMLGLTINCARCHDHKIDPIPQTDYYSLLSFFEGVPSYGIRSDQLSYNQTDISSPELATQHAELDRQKKAVREKMQPIEQAGIVKMSAPDQRQSEGRGRQKLLNEKLKDYLDESAWAEYSSLKSELEKLNAIKLPPRESALSVTRCNPRPPQSHVLMRGNVHAKGEEVAPGFPTILNAPVPEIPVAPEGAKTSGRRTVLAQWITSPDNIMTSRVIANRIWQHHFGRGIVRSTNNFGLLGDAPTHPLLLDWLATELVAGEWRLKQLHKTIMMSAAYQMSSQGNPQGLSRDPRNDLFWRFDMRRMSAEELRDSIHAVNGRLNLQMYGHGVYPEISAEVLAGQSQPGLGWGKSTPEEQARRSIYIHVKRSLITPMLASFDFPETDSSCEARFATTQPTQALGMINGDFIHKQAIEFAKRLRKECGDDTQAQIRRALELALAHPADPQEIARGAALIEKLQKQHKLTADQALEYFCLYIYNLNEFTYLD</sequence>
<evidence type="ECO:0000256" key="5">
    <source>
        <dbReference type="SAM" id="SignalP"/>
    </source>
</evidence>
<dbReference type="GO" id="GO:0046872">
    <property type="term" value="F:metal ion binding"/>
    <property type="evidence" value="ECO:0007669"/>
    <property type="project" value="UniProtKB-KW"/>
</dbReference>
<evidence type="ECO:0000256" key="3">
    <source>
        <dbReference type="ARBA" id="ARBA00023004"/>
    </source>
</evidence>
<evidence type="ECO:0000256" key="1">
    <source>
        <dbReference type="ARBA" id="ARBA00022617"/>
    </source>
</evidence>
<evidence type="ECO:0000259" key="6">
    <source>
        <dbReference type="PROSITE" id="PS51007"/>
    </source>
</evidence>
<feature type="chain" id="PRO_5022739577" evidence="5">
    <location>
        <begin position="32"/>
        <end position="817"/>
    </location>
</feature>
<dbReference type="GO" id="GO:0009055">
    <property type="term" value="F:electron transfer activity"/>
    <property type="evidence" value="ECO:0007669"/>
    <property type="project" value="InterPro"/>
</dbReference>
<evidence type="ECO:0000256" key="2">
    <source>
        <dbReference type="ARBA" id="ARBA00022723"/>
    </source>
</evidence>
<dbReference type="EMBL" id="SJPP01000001">
    <property type="protein sequence ID" value="TWU14873.1"/>
    <property type="molecule type" value="Genomic_DNA"/>
</dbReference>
<dbReference type="InterPro" id="IPR011444">
    <property type="entry name" value="DUF1549"/>
</dbReference>